<gene>
    <name evidence="1" type="ORF">CEURO_LOCUS1552</name>
</gene>
<sequence>MAYGQDISVLDQRLDLYKTYLISNAGVSEVYANFSVSDEHYKFLWSLNRRTLIQDVDEEDKIVVQGNSEIITTPFSCFYGSMAKRELINVFGAIFKKLPREFVITDRKKRQRTILSFLMKNHNQSSSQCGMSVLAFKARAEIQKLLEVRIHPIILARRVAVTTYQGLSLSTRYDTSIELNPKGQHAAALKEWRVANAQAIQQINSEELYMDSLIRFGHPDLQKKTNICDM</sequence>
<organism evidence="1 2">
    <name type="scientific">Cuscuta europaea</name>
    <name type="common">European dodder</name>
    <dbReference type="NCBI Taxonomy" id="41803"/>
    <lineage>
        <taxon>Eukaryota</taxon>
        <taxon>Viridiplantae</taxon>
        <taxon>Streptophyta</taxon>
        <taxon>Embryophyta</taxon>
        <taxon>Tracheophyta</taxon>
        <taxon>Spermatophyta</taxon>
        <taxon>Magnoliopsida</taxon>
        <taxon>eudicotyledons</taxon>
        <taxon>Gunneridae</taxon>
        <taxon>Pentapetalae</taxon>
        <taxon>asterids</taxon>
        <taxon>lamiids</taxon>
        <taxon>Solanales</taxon>
        <taxon>Convolvulaceae</taxon>
        <taxon>Cuscuteae</taxon>
        <taxon>Cuscuta</taxon>
        <taxon>Cuscuta subgen. Cuscuta</taxon>
    </lineage>
</organism>
<name>A0A9P1DYJ8_CUSEU</name>
<evidence type="ECO:0000313" key="1">
    <source>
        <dbReference type="EMBL" id="CAH9060280.1"/>
    </source>
</evidence>
<keyword evidence="2" id="KW-1185">Reference proteome</keyword>
<dbReference type="OrthoDB" id="1304108at2759"/>
<proteinExistence type="predicted"/>
<dbReference type="InterPro" id="IPR012340">
    <property type="entry name" value="NA-bd_OB-fold"/>
</dbReference>
<evidence type="ECO:0000313" key="2">
    <source>
        <dbReference type="Proteomes" id="UP001152484"/>
    </source>
</evidence>
<reference evidence="1" key="1">
    <citation type="submission" date="2022-07" db="EMBL/GenBank/DDBJ databases">
        <authorList>
            <person name="Macas J."/>
            <person name="Novak P."/>
            <person name="Neumann P."/>
        </authorList>
    </citation>
    <scope>NUCLEOTIDE SEQUENCE</scope>
</reference>
<accession>A0A9P1DYJ8</accession>
<dbReference type="EMBL" id="CAMAPE010000004">
    <property type="protein sequence ID" value="CAH9060280.1"/>
    <property type="molecule type" value="Genomic_DNA"/>
</dbReference>
<feature type="non-terminal residue" evidence="1">
    <location>
        <position position="1"/>
    </location>
</feature>
<protein>
    <submittedName>
        <fullName evidence="1">Uncharacterized protein</fullName>
    </submittedName>
</protein>
<dbReference type="Gene3D" id="2.40.50.140">
    <property type="entry name" value="Nucleic acid-binding proteins"/>
    <property type="match status" value="1"/>
</dbReference>
<dbReference type="AlphaFoldDB" id="A0A9P1DYJ8"/>
<dbReference type="Proteomes" id="UP001152484">
    <property type="component" value="Unassembled WGS sequence"/>
</dbReference>
<dbReference type="SUPFAM" id="SSF50249">
    <property type="entry name" value="Nucleic acid-binding proteins"/>
    <property type="match status" value="1"/>
</dbReference>
<comment type="caution">
    <text evidence="1">The sequence shown here is derived from an EMBL/GenBank/DDBJ whole genome shotgun (WGS) entry which is preliminary data.</text>
</comment>